<dbReference type="Pfam" id="PF00665">
    <property type="entry name" value="rve"/>
    <property type="match status" value="1"/>
</dbReference>
<feature type="domain" description="HTH IS21-type" evidence="5">
    <location>
        <begin position="1"/>
        <end position="66"/>
    </location>
</feature>
<dbReference type="PROSITE" id="PS50531">
    <property type="entry name" value="HTH_IS21"/>
    <property type="match status" value="1"/>
</dbReference>
<dbReference type="RefSeq" id="WP_344999871.1">
    <property type="nucleotide sequence ID" value="NZ_BAAAXV010000009.1"/>
</dbReference>
<dbReference type="EMBL" id="JBHMBW010000104">
    <property type="protein sequence ID" value="MFB9631307.1"/>
    <property type="molecule type" value="Genomic_DNA"/>
</dbReference>
<name>A0ABV5SHZ2_9ACTN</name>
<evidence type="ECO:0000256" key="1">
    <source>
        <dbReference type="ARBA" id="ARBA00009277"/>
    </source>
</evidence>
<keyword evidence="2" id="KW-0815">Transposition</keyword>
<protein>
    <submittedName>
        <fullName evidence="7">IS21 family transposase</fullName>
    </submittedName>
</protein>
<dbReference type="PANTHER" id="PTHR35004">
    <property type="entry name" value="TRANSPOSASE RV3428C-RELATED"/>
    <property type="match status" value="1"/>
</dbReference>
<keyword evidence="4" id="KW-0233">DNA recombination</keyword>
<dbReference type="PROSITE" id="PS50994">
    <property type="entry name" value="INTEGRASE"/>
    <property type="match status" value="1"/>
</dbReference>
<sequence length="459" mass="49949">MNIRRFRALHEAGVSIAAIARETGHDWKTVKKYLQAEGAVPPSAPSRKGTQPRKLEPLEGVVESWLRADIGLKASVIHERLQAEYGWNGHYQRIKMFCAEARPRIRAELGLSLDDLAGLHRRFEVTAGAQAQVDWGDEGGILAHMGIAKVYSFHMVLSYSRDPFCCFTTSMDLATFWECHRRAFDHFGGVPGVIVYDRTKTVVRQHVAPGKAVPLHPEAVAFAGHYGFDIDVLAAHRPTGKGRVERQVDILRDHVLAGRSFTSIGELDTAFAAWVPIRRGTVHRTHGEVIGTRAVRDHDALAALPASSYLVAERHLRRVGKDCLISFDGCLYSVPARRVRAGQQVELRVTGSEVTICDPAAVSAADALLAIHQRATVSGTWVVDPKHWDGLPDGHTRATTSGPVPSSLATGQPVEQDADGLAALLKRSAAAQIPVARRPLAAYDLAAGLNSTPITEGLN</sequence>
<comment type="similarity">
    <text evidence="1">Belongs to the transposase IS21/IS408/IS1162 family.</text>
</comment>
<keyword evidence="8" id="KW-1185">Reference proteome</keyword>
<dbReference type="Proteomes" id="UP001589532">
    <property type="component" value="Unassembled WGS sequence"/>
</dbReference>
<feature type="domain" description="Integrase catalytic" evidence="6">
    <location>
        <begin position="122"/>
        <end position="313"/>
    </location>
</feature>
<evidence type="ECO:0000313" key="8">
    <source>
        <dbReference type="Proteomes" id="UP001589532"/>
    </source>
</evidence>
<evidence type="ECO:0000259" key="5">
    <source>
        <dbReference type="PROSITE" id="PS50531"/>
    </source>
</evidence>
<evidence type="ECO:0000313" key="7">
    <source>
        <dbReference type="EMBL" id="MFB9631307.1"/>
    </source>
</evidence>
<dbReference type="Pfam" id="PF22483">
    <property type="entry name" value="Mu-transpos_C_2"/>
    <property type="match status" value="1"/>
</dbReference>
<dbReference type="NCBIfam" id="NF033546">
    <property type="entry name" value="transpos_IS21"/>
    <property type="match status" value="1"/>
</dbReference>
<accession>A0ABV5SHZ2</accession>
<evidence type="ECO:0000256" key="4">
    <source>
        <dbReference type="ARBA" id="ARBA00023172"/>
    </source>
</evidence>
<dbReference type="InterPro" id="IPR012337">
    <property type="entry name" value="RNaseH-like_sf"/>
</dbReference>
<proteinExistence type="inferred from homology"/>
<dbReference type="PANTHER" id="PTHR35004:SF6">
    <property type="entry name" value="TRANSPOSASE"/>
    <property type="match status" value="1"/>
</dbReference>
<dbReference type="InterPro" id="IPR001584">
    <property type="entry name" value="Integrase_cat-core"/>
</dbReference>
<comment type="caution">
    <text evidence="7">The sequence shown here is derived from an EMBL/GenBank/DDBJ whole genome shotgun (WGS) entry which is preliminary data.</text>
</comment>
<organism evidence="7 8">
    <name type="scientific">Nonomuraea helvata</name>
    <dbReference type="NCBI Taxonomy" id="37484"/>
    <lineage>
        <taxon>Bacteria</taxon>
        <taxon>Bacillati</taxon>
        <taxon>Actinomycetota</taxon>
        <taxon>Actinomycetes</taxon>
        <taxon>Streptosporangiales</taxon>
        <taxon>Streptosporangiaceae</taxon>
        <taxon>Nonomuraea</taxon>
    </lineage>
</organism>
<keyword evidence="3" id="KW-0238">DNA-binding</keyword>
<gene>
    <name evidence="7" type="primary">istA</name>
    <name evidence="7" type="ORF">ACFFSA_50320</name>
</gene>
<dbReference type="InterPro" id="IPR017894">
    <property type="entry name" value="HTH_IS21_transposase_type"/>
</dbReference>
<evidence type="ECO:0000256" key="2">
    <source>
        <dbReference type="ARBA" id="ARBA00022578"/>
    </source>
</evidence>
<reference evidence="7 8" key="1">
    <citation type="submission" date="2024-09" db="EMBL/GenBank/DDBJ databases">
        <authorList>
            <person name="Sun Q."/>
            <person name="Mori K."/>
        </authorList>
    </citation>
    <scope>NUCLEOTIDE SEQUENCE [LARGE SCALE GENOMIC DNA]</scope>
    <source>
        <strain evidence="7 8">JCM 3143</strain>
    </source>
</reference>
<dbReference type="InterPro" id="IPR036397">
    <property type="entry name" value="RNaseH_sf"/>
</dbReference>
<evidence type="ECO:0000259" key="6">
    <source>
        <dbReference type="PROSITE" id="PS50994"/>
    </source>
</evidence>
<dbReference type="Gene3D" id="3.30.420.10">
    <property type="entry name" value="Ribonuclease H-like superfamily/Ribonuclease H"/>
    <property type="match status" value="1"/>
</dbReference>
<evidence type="ECO:0000256" key="3">
    <source>
        <dbReference type="ARBA" id="ARBA00023125"/>
    </source>
</evidence>
<dbReference type="InterPro" id="IPR054353">
    <property type="entry name" value="IstA-like_C"/>
</dbReference>
<dbReference type="SUPFAM" id="SSF53098">
    <property type="entry name" value="Ribonuclease H-like"/>
    <property type="match status" value="1"/>
</dbReference>